<dbReference type="CDD" id="cd19673">
    <property type="entry name" value="UBR-box_UBR3"/>
    <property type="match status" value="1"/>
</dbReference>
<dbReference type="GO" id="GO:0016567">
    <property type="term" value="P:protein ubiquitination"/>
    <property type="evidence" value="ECO:0007669"/>
    <property type="project" value="UniProtKB-UniRule"/>
</dbReference>
<dbReference type="SUPFAM" id="SSF57850">
    <property type="entry name" value="RING/U-box"/>
    <property type="match status" value="1"/>
</dbReference>
<evidence type="ECO:0000256" key="9">
    <source>
        <dbReference type="PROSITE-ProRule" id="PRU00508"/>
    </source>
</evidence>
<dbReference type="PANTHER" id="PTHR21497">
    <property type="entry name" value="UBIQUITIN LIGASE E3 ALPHA-RELATED"/>
    <property type="match status" value="1"/>
</dbReference>
<name>A0A0G4IMF4_PLABS</name>
<dbReference type="Proteomes" id="UP000039324">
    <property type="component" value="Unassembled WGS sequence"/>
</dbReference>
<accession>A0A0G4IMF4</accession>
<keyword evidence="7 10" id="KW-0862">Zinc</keyword>
<dbReference type="Gene3D" id="3.30.40.10">
    <property type="entry name" value="Zinc/RING finger domain, C3HC4 (zinc finger)"/>
    <property type="match status" value="1"/>
</dbReference>
<feature type="domain" description="UBR-type" evidence="12">
    <location>
        <begin position="87"/>
        <end position="155"/>
    </location>
</feature>
<reference evidence="13 15" key="1">
    <citation type="submission" date="2015-02" db="EMBL/GenBank/DDBJ databases">
        <authorList>
            <person name="Chooi Y.-H."/>
        </authorList>
    </citation>
    <scope>NUCLEOTIDE SEQUENCE [LARGE SCALE GENOMIC DNA]</scope>
    <source>
        <strain evidence="13">E3</strain>
    </source>
</reference>
<keyword evidence="6 10" id="KW-0833">Ubl conjugation pathway</keyword>
<dbReference type="STRING" id="37360.A0A0G4IMF4"/>
<keyword evidence="4 10" id="KW-0479">Metal-binding</keyword>
<comment type="catalytic activity">
    <reaction evidence="1 10">
        <text>S-ubiquitinyl-[E2 ubiquitin-conjugating enzyme]-L-cysteine + [acceptor protein]-L-lysine = [E2 ubiquitin-conjugating enzyme]-L-cysteine + N(6)-ubiquitinyl-[acceptor protein]-L-lysine.</text>
        <dbReference type="EC" id="2.3.2.27"/>
    </reaction>
</comment>
<evidence type="ECO:0000256" key="1">
    <source>
        <dbReference type="ARBA" id="ARBA00000900"/>
    </source>
</evidence>
<evidence type="ECO:0000256" key="10">
    <source>
        <dbReference type="RuleBase" id="RU366018"/>
    </source>
</evidence>
<proteinExistence type="inferred from homology"/>
<dbReference type="SMART" id="SM00396">
    <property type="entry name" value="ZnF_UBR1"/>
    <property type="match status" value="1"/>
</dbReference>
<evidence type="ECO:0000256" key="3">
    <source>
        <dbReference type="ARBA" id="ARBA00022679"/>
    </source>
</evidence>
<protein>
    <recommendedName>
        <fullName evidence="10">E3 ubiquitin-protein ligase</fullName>
        <ecNumber evidence="10">2.3.2.27</ecNumber>
    </recommendedName>
</protein>
<organism evidence="13 15">
    <name type="scientific">Plasmodiophora brassicae</name>
    <name type="common">Clubroot disease agent</name>
    <dbReference type="NCBI Taxonomy" id="37360"/>
    <lineage>
        <taxon>Eukaryota</taxon>
        <taxon>Sar</taxon>
        <taxon>Rhizaria</taxon>
        <taxon>Endomyxa</taxon>
        <taxon>Phytomyxea</taxon>
        <taxon>Plasmodiophorida</taxon>
        <taxon>Plasmodiophoridae</taxon>
        <taxon>Plasmodiophora</taxon>
    </lineage>
</organism>
<keyword evidence="14" id="KW-0496">Mitochondrion</keyword>
<evidence type="ECO:0000256" key="5">
    <source>
        <dbReference type="ARBA" id="ARBA00022771"/>
    </source>
</evidence>
<dbReference type="InterPro" id="IPR003126">
    <property type="entry name" value="Znf_UBR"/>
</dbReference>
<dbReference type="Gene3D" id="2.10.110.30">
    <property type="match status" value="1"/>
</dbReference>
<evidence type="ECO:0000313" key="13">
    <source>
        <dbReference type="EMBL" id="CEO96353.1"/>
    </source>
</evidence>
<feature type="region of interest" description="Disordered" evidence="11">
    <location>
        <begin position="1285"/>
        <end position="1307"/>
    </location>
</feature>
<evidence type="ECO:0000313" key="16">
    <source>
        <dbReference type="Proteomes" id="UP000290189"/>
    </source>
</evidence>
<sequence length="1706" mass="187389">MPKRKTAMEPIPNEATLWDSAISDGIGALQALFQGAHPPDVVAFLQFLRTRRISIPKLFSVLDVILCMGQDKQSTLENVKTLLGGSTMCSRPFDDGSVVFVCRTCQADSTCAICVDCFDAADHEGHNYAAMTVSGGCCDCGDPQSWYTPCRKHAEIHSSASCDTLGAALANEEVSAFFRRLISLTSFAITKTVASVIALGSDTSQAIRKTMRLISCFVDWITGLCSCGPAFLRALSLSLTVQQQGSGETPIAYFLGLLADSDQVHLGPPLTRLVVSLLSDLEFRVPFLSALLPVYGALRDNRCSLLDSITVQLFCTSALVDDFISLDAVGELLRVLFNALRQCSMPHPPQGSVHERRFTINTEVHDTKYSEIAVDIKYLLKHDKLLATSLLNMPTLECLVSILSMLQGMGPLRRKTGAHIEFENQDWIYAFELEIELNEIVDFFVKGFRSRHPNSPETTDILKALLAELVHHLYRYFEDDDGSVIQTGPMSFHIPLHRMFARIFSVYLGTATAQKDTIRQALAEIIPNGCSVDDFLWKFSTSIIRIQATLAEINAGYWRKNGEVSAQANGIYRGPNFSTMAMLPDLLGMQLVAAGIDDAGGWLDHIARHFGLNMDYSERGLDSKMAEEFLRLVIAISRDISAGDPHSTSYLRSELIAHLSSSELGLMHSELCSRLAQVHVEHNELESLLAEVSVWRPPHGTSSGRYVLEPKLFTNNFDPYFFPIIQTEIAYAESRFHEACRLADARSQKPVCIPLPDKSSNVNSLLHSPVLHRLLGDVFNYALDNSTPSSERLMRSVLYILTLDASREHELVAPPMKRRRTSSSTGLSAEHRQGPSFLQHAPLLTVLGRAKRHNAVMSNPEFKHSVARLGALICPFLSDADAACGIMPQQRTSGSQSSRKDLARARQAALLDSFSRRRHAFEVVADETEPASDLRPDEMDNPQCMLCCESHSARQPVGIVSYVTPCQVVRSTHRRAASNAAAAYTGNASVLTQAASSSSSESIRSQRSSSERNFPIHVGGFLDIMIDGQRAVLPDGEASLEAVLLRQLLSSITPQRAAVQRLNTIEEEIGDLFLAIFRRWAMGAGGRLPDVSLFGQALNQVASVDFDWRNDRNSMFVQSCGHHVCRPCHRNYMSSRTSVLPSLESRSFHCPVCRRLSNVLLPLPRASFPSSSAGCASRDMIQWLNSCIHSDTMFSCGSHVVNVTRADYAAAKGLLDGLLKCCDAVAPHASTAPSVIFMSVLGSVIETIDVALESSGQSQNSRQQILTLQLLFHWTRVCLLAENPTSSGISSRRSRRPASQSSQTDGRHRDSIWRKCFGANSTLLQSNLFGSCVQLIPCYVNCPSTMQHVVDIMQLAQLVQAMQSACRSVCADATLARIRKATLCVSGCRTVEDLLVLVWASCLPDTKIELDGLESAAKLAKFKASVSSKCDVDALLAEAVSLCRRFVHKVTMLARASGHDVALFLDASDQGAGLSGAVHRLLSLSPVHTLVFNWIGATSKPCARPTQTRRTTRSQTAAALSRQNSVGSSTLRPSLSQVSKQQADYGESMRRPPFSLVELPRRFHELILQYRGRHCALCTCRRPEQLCVCLLCGSPVCWGNSQQCALRHASQSCDGMDSIFLLLRGSVAVVVHDSMTATWGSLYLDAHGEEDRELARGRPLFLQSDRVDALVSLYVNVGIADFVAQSHREAAAMPGIMMFPPPPWPQ</sequence>
<evidence type="ECO:0000256" key="11">
    <source>
        <dbReference type="SAM" id="MobiDB-lite"/>
    </source>
</evidence>
<feature type="region of interest" description="Disordered" evidence="11">
    <location>
        <begin position="1501"/>
        <end position="1537"/>
    </location>
</feature>
<dbReference type="EMBL" id="OVEO01000011">
    <property type="protein sequence ID" value="SPQ99291.1"/>
    <property type="molecule type" value="Genomic_DNA"/>
</dbReference>
<dbReference type="InterPro" id="IPR055194">
    <property type="entry name" value="UBR1-like_WH"/>
</dbReference>
<dbReference type="FunFam" id="2.10.110.30:FF:000002">
    <property type="entry name" value="Putative e3 ubiquitin-protein ligase ubr3"/>
    <property type="match status" value="1"/>
</dbReference>
<dbReference type="GO" id="GO:0071596">
    <property type="term" value="P:ubiquitin-dependent protein catabolic process via the N-end rule pathway"/>
    <property type="evidence" value="ECO:0007669"/>
    <property type="project" value="UniProtKB-UniRule"/>
</dbReference>
<dbReference type="Proteomes" id="UP000290189">
    <property type="component" value="Unassembled WGS sequence"/>
</dbReference>
<feature type="compositionally biased region" description="Low complexity" evidence="11">
    <location>
        <begin position="1286"/>
        <end position="1302"/>
    </location>
</feature>
<geneLocation type="mitochondrion" evidence="14"/>
<dbReference type="PANTHER" id="PTHR21497:SF24">
    <property type="entry name" value="E3 UBIQUITIN-PROTEIN LIGASE UBR1"/>
    <property type="match status" value="1"/>
</dbReference>
<evidence type="ECO:0000256" key="8">
    <source>
        <dbReference type="ARBA" id="ARBA00046341"/>
    </source>
</evidence>
<evidence type="ECO:0000256" key="4">
    <source>
        <dbReference type="ARBA" id="ARBA00022723"/>
    </source>
</evidence>
<dbReference type="PROSITE" id="PS51157">
    <property type="entry name" value="ZF_UBR"/>
    <property type="match status" value="1"/>
</dbReference>
<evidence type="ECO:0000256" key="2">
    <source>
        <dbReference type="ARBA" id="ARBA00004906"/>
    </source>
</evidence>
<dbReference type="GO" id="GO:0061630">
    <property type="term" value="F:ubiquitin protein ligase activity"/>
    <property type="evidence" value="ECO:0007669"/>
    <property type="project" value="UniProtKB-UniRule"/>
</dbReference>
<dbReference type="EC" id="2.3.2.27" evidence="10"/>
<keyword evidence="5 10" id="KW-0863">Zinc-finger</keyword>
<gene>
    <name evidence="13" type="ORF">PBRA_005024</name>
    <name evidence="14" type="ORF">PLBR_LOCUS6506</name>
</gene>
<dbReference type="GO" id="GO:0000151">
    <property type="term" value="C:ubiquitin ligase complex"/>
    <property type="evidence" value="ECO:0007669"/>
    <property type="project" value="TreeGrafter"/>
</dbReference>
<dbReference type="Pfam" id="PF22960">
    <property type="entry name" value="WHD_UBR1"/>
    <property type="match status" value="1"/>
</dbReference>
<feature type="compositionally biased region" description="Polar residues" evidence="11">
    <location>
        <begin position="1523"/>
        <end position="1537"/>
    </location>
</feature>
<evidence type="ECO:0000313" key="14">
    <source>
        <dbReference type="EMBL" id="SPQ99291.1"/>
    </source>
</evidence>
<dbReference type="OrthoDB" id="15304at2759"/>
<feature type="compositionally biased region" description="Low complexity" evidence="11">
    <location>
        <begin position="1503"/>
        <end position="1522"/>
    </location>
</feature>
<dbReference type="InterPro" id="IPR044046">
    <property type="entry name" value="E3_ligase_UBR-like_C"/>
</dbReference>
<evidence type="ECO:0000256" key="6">
    <source>
        <dbReference type="ARBA" id="ARBA00022786"/>
    </source>
</evidence>
<comment type="pathway">
    <text evidence="2 10">Protein modification; protein ubiquitination.</text>
</comment>
<reference evidence="14 16" key="2">
    <citation type="submission" date="2018-03" db="EMBL/GenBank/DDBJ databases">
        <authorList>
            <person name="Fogelqvist J."/>
        </authorList>
    </citation>
    <scope>NUCLEOTIDE SEQUENCE [LARGE SCALE GENOMIC DNA]</scope>
</reference>
<dbReference type="Pfam" id="PF18995">
    <property type="entry name" value="PRT6_C"/>
    <property type="match status" value="1"/>
</dbReference>
<comment type="function">
    <text evidence="10">Ubiquitin ligase protein which is a component of the N-end rule pathway. Recognizes and binds to proteins bearing specific N-terminal residues that are destabilizing according to the N-end rule, leading to their ubiquitination and subsequent degradation.</text>
</comment>
<dbReference type="GO" id="GO:0005737">
    <property type="term" value="C:cytoplasm"/>
    <property type="evidence" value="ECO:0007669"/>
    <property type="project" value="TreeGrafter"/>
</dbReference>
<keyword evidence="3 10" id="KW-0808">Transferase</keyword>
<dbReference type="InterPro" id="IPR039164">
    <property type="entry name" value="UBR1-like"/>
</dbReference>
<feature type="zinc finger region" description="UBR-type" evidence="9">
    <location>
        <begin position="87"/>
        <end position="155"/>
    </location>
</feature>
<evidence type="ECO:0000256" key="7">
    <source>
        <dbReference type="ARBA" id="ARBA00022833"/>
    </source>
</evidence>
<evidence type="ECO:0000259" key="12">
    <source>
        <dbReference type="PROSITE" id="PS51157"/>
    </source>
</evidence>
<evidence type="ECO:0000313" key="15">
    <source>
        <dbReference type="Proteomes" id="UP000039324"/>
    </source>
</evidence>
<keyword evidence="15" id="KW-1185">Reference proteome</keyword>
<dbReference type="Pfam" id="PF02207">
    <property type="entry name" value="zf-UBR"/>
    <property type="match status" value="1"/>
</dbReference>
<comment type="similarity">
    <text evidence="8 10">Belongs to the E3 ubiquitin-protein ligase UBR1-like family.</text>
</comment>
<dbReference type="EMBL" id="CDSF01000057">
    <property type="protein sequence ID" value="CEO96353.1"/>
    <property type="molecule type" value="Genomic_DNA"/>
</dbReference>
<dbReference type="InterPro" id="IPR013083">
    <property type="entry name" value="Znf_RING/FYVE/PHD"/>
</dbReference>
<dbReference type="GO" id="GO:0008270">
    <property type="term" value="F:zinc ion binding"/>
    <property type="evidence" value="ECO:0007669"/>
    <property type="project" value="UniProtKB-UniRule"/>
</dbReference>
<dbReference type="UniPathway" id="UPA00143"/>